<proteinExistence type="predicted"/>
<name>A0A4C1X7E3_EUMVA</name>
<keyword evidence="2" id="KW-1185">Reference proteome</keyword>
<accession>A0A4C1X7E3</accession>
<organism evidence="1 2">
    <name type="scientific">Eumeta variegata</name>
    <name type="common">Bagworm moth</name>
    <name type="synonym">Eumeta japonica</name>
    <dbReference type="NCBI Taxonomy" id="151549"/>
    <lineage>
        <taxon>Eukaryota</taxon>
        <taxon>Metazoa</taxon>
        <taxon>Ecdysozoa</taxon>
        <taxon>Arthropoda</taxon>
        <taxon>Hexapoda</taxon>
        <taxon>Insecta</taxon>
        <taxon>Pterygota</taxon>
        <taxon>Neoptera</taxon>
        <taxon>Endopterygota</taxon>
        <taxon>Lepidoptera</taxon>
        <taxon>Glossata</taxon>
        <taxon>Ditrysia</taxon>
        <taxon>Tineoidea</taxon>
        <taxon>Psychidae</taxon>
        <taxon>Oiketicinae</taxon>
        <taxon>Eumeta</taxon>
    </lineage>
</organism>
<comment type="caution">
    <text evidence="1">The sequence shown here is derived from an EMBL/GenBank/DDBJ whole genome shotgun (WGS) entry which is preliminary data.</text>
</comment>
<dbReference type="EMBL" id="BGZK01000744">
    <property type="protein sequence ID" value="GBP58802.1"/>
    <property type="molecule type" value="Genomic_DNA"/>
</dbReference>
<dbReference type="Proteomes" id="UP000299102">
    <property type="component" value="Unassembled WGS sequence"/>
</dbReference>
<evidence type="ECO:0000313" key="2">
    <source>
        <dbReference type="Proteomes" id="UP000299102"/>
    </source>
</evidence>
<protein>
    <submittedName>
        <fullName evidence="1">Uncharacterized protein</fullName>
    </submittedName>
</protein>
<sequence>MVRTRHRVCGECWLPSAQLLDDHTARDRLFNELIRFKLGDLGRSELARCGCGNRCDDHVRHRGEGVTLRDVDQRLL</sequence>
<reference evidence="1 2" key="1">
    <citation type="journal article" date="2019" name="Commun. Biol.">
        <title>The bagworm genome reveals a unique fibroin gene that provides high tensile strength.</title>
        <authorList>
            <person name="Kono N."/>
            <person name="Nakamura H."/>
            <person name="Ohtoshi R."/>
            <person name="Tomita M."/>
            <person name="Numata K."/>
            <person name="Arakawa K."/>
        </authorList>
    </citation>
    <scope>NUCLEOTIDE SEQUENCE [LARGE SCALE GENOMIC DNA]</scope>
</reference>
<evidence type="ECO:0000313" key="1">
    <source>
        <dbReference type="EMBL" id="GBP58802.1"/>
    </source>
</evidence>
<dbReference type="AlphaFoldDB" id="A0A4C1X7E3"/>
<gene>
    <name evidence="1" type="ORF">EVAR_25875_1</name>
</gene>